<feature type="domain" description="CCHC-type" evidence="3">
    <location>
        <begin position="129"/>
        <end position="145"/>
    </location>
</feature>
<organism evidence="4 5">
    <name type="scientific">Penicillium digitatum (strain PHI26 / CECT 20796)</name>
    <name type="common">Green mold</name>
    <dbReference type="NCBI Taxonomy" id="1170229"/>
    <lineage>
        <taxon>Eukaryota</taxon>
        <taxon>Fungi</taxon>
        <taxon>Dikarya</taxon>
        <taxon>Ascomycota</taxon>
        <taxon>Pezizomycotina</taxon>
        <taxon>Eurotiomycetes</taxon>
        <taxon>Eurotiomycetidae</taxon>
        <taxon>Eurotiales</taxon>
        <taxon>Aspergillaceae</taxon>
        <taxon>Penicillium</taxon>
    </lineage>
</organism>
<dbReference type="EMBL" id="AKCT01000200">
    <property type="protein sequence ID" value="EKV11634.1"/>
    <property type="molecule type" value="Genomic_DNA"/>
</dbReference>
<dbReference type="GO" id="GO:0003676">
    <property type="term" value="F:nucleic acid binding"/>
    <property type="evidence" value="ECO:0007669"/>
    <property type="project" value="InterPro"/>
</dbReference>
<keyword evidence="1" id="KW-0479">Metal-binding</keyword>
<keyword evidence="1" id="KW-0863">Zinc-finger</keyword>
<dbReference type="InterPro" id="IPR036875">
    <property type="entry name" value="Znf_CCHC_sf"/>
</dbReference>
<sequence length="177" mass="20009">MTPKDHFTDFLAEFMQLAEEAAVIEENRKRDLYSKLPYLLQSQVMWAVNQDMVTFESFSKTCQSMSHEINLQQEAKTISRTRVTTILGSSAGTTTTTKPTYTPRVKREESSNPGRLSNSERDTLMKEGRCFNCKEQGHMTRDCPKKRLASTVATAHPSPRIIELDNGEDNDQGKADA</sequence>
<dbReference type="PROSITE" id="PS50158">
    <property type="entry name" value="ZF_CCHC"/>
    <property type="match status" value="1"/>
</dbReference>
<proteinExistence type="predicted"/>
<dbReference type="OMA" id="CQSMSHE"/>
<keyword evidence="1" id="KW-0862">Zinc</keyword>
<comment type="caution">
    <text evidence="4">The sequence shown here is derived from an EMBL/GenBank/DDBJ whole genome shotgun (WGS) entry which is preliminary data.</text>
</comment>
<evidence type="ECO:0000256" key="1">
    <source>
        <dbReference type="PROSITE-ProRule" id="PRU00047"/>
    </source>
</evidence>
<dbReference type="Proteomes" id="UP000009882">
    <property type="component" value="Unassembled WGS sequence"/>
</dbReference>
<dbReference type="SUPFAM" id="SSF57756">
    <property type="entry name" value="Retrovirus zinc finger-like domains"/>
    <property type="match status" value="1"/>
</dbReference>
<dbReference type="HOGENOM" id="CLU_1518387_0_0_1"/>
<dbReference type="Pfam" id="PF00098">
    <property type="entry name" value="zf-CCHC"/>
    <property type="match status" value="1"/>
</dbReference>
<dbReference type="STRING" id="1170229.K9FR27"/>
<dbReference type="InterPro" id="IPR001878">
    <property type="entry name" value="Znf_CCHC"/>
</dbReference>
<gene>
    <name evidence="4" type="ORF">PDIG_49120</name>
</gene>
<reference evidence="5" key="1">
    <citation type="journal article" date="2012" name="BMC Genomics">
        <title>Genome sequence of the necrotrophic fungus Penicillium digitatum, the main postharvest pathogen of citrus.</title>
        <authorList>
            <person name="Marcet-Houben M."/>
            <person name="Ballester A.-R."/>
            <person name="de la Fuente B."/>
            <person name="Harries E."/>
            <person name="Marcos J.F."/>
            <person name="Gonzalez-Candelas L."/>
            <person name="Gabaldon T."/>
        </authorList>
    </citation>
    <scope>NUCLEOTIDE SEQUENCE [LARGE SCALE GENOMIC DNA]</scope>
    <source>
        <strain evidence="5">PHI26 / CECT 20796</strain>
    </source>
</reference>
<dbReference type="InParanoid" id="K9FR27"/>
<keyword evidence="5" id="KW-1185">Reference proteome</keyword>
<dbReference type="GO" id="GO:0008270">
    <property type="term" value="F:zinc ion binding"/>
    <property type="evidence" value="ECO:0007669"/>
    <property type="project" value="UniProtKB-KW"/>
</dbReference>
<name>K9FR27_PEND2</name>
<protein>
    <recommendedName>
        <fullName evidence="3">CCHC-type domain-containing protein</fullName>
    </recommendedName>
</protein>
<feature type="region of interest" description="Disordered" evidence="2">
    <location>
        <begin position="88"/>
        <end position="123"/>
    </location>
</feature>
<evidence type="ECO:0000313" key="4">
    <source>
        <dbReference type="EMBL" id="EKV11634.1"/>
    </source>
</evidence>
<dbReference type="SMART" id="SM00343">
    <property type="entry name" value="ZnF_C2HC"/>
    <property type="match status" value="1"/>
</dbReference>
<feature type="compositionally biased region" description="Low complexity" evidence="2">
    <location>
        <begin position="88"/>
        <end position="103"/>
    </location>
</feature>
<dbReference type="eggNOG" id="ENOG502SG3D">
    <property type="taxonomic scope" value="Eukaryota"/>
</dbReference>
<dbReference type="AlphaFoldDB" id="K9FR27"/>
<feature type="region of interest" description="Disordered" evidence="2">
    <location>
        <begin position="142"/>
        <end position="177"/>
    </location>
</feature>
<accession>K9FR27</accession>
<dbReference type="OrthoDB" id="4365667at2759"/>
<evidence type="ECO:0000259" key="3">
    <source>
        <dbReference type="PROSITE" id="PS50158"/>
    </source>
</evidence>
<dbReference type="Gene3D" id="4.10.60.10">
    <property type="entry name" value="Zinc finger, CCHC-type"/>
    <property type="match status" value="1"/>
</dbReference>
<evidence type="ECO:0000313" key="5">
    <source>
        <dbReference type="Proteomes" id="UP000009882"/>
    </source>
</evidence>
<evidence type="ECO:0000256" key="2">
    <source>
        <dbReference type="SAM" id="MobiDB-lite"/>
    </source>
</evidence>